<name>A0ABY4EB67_VITST</name>
<dbReference type="Proteomes" id="UP000832034">
    <property type="component" value="Chromosome"/>
</dbReference>
<protein>
    <submittedName>
        <fullName evidence="2">Uncharacterized protein</fullName>
    </submittedName>
</protein>
<keyword evidence="1" id="KW-0812">Transmembrane</keyword>
<keyword evidence="1" id="KW-1133">Transmembrane helix</keyword>
<reference evidence="2" key="1">
    <citation type="submission" date="2021-12" db="EMBL/GenBank/DDBJ databases">
        <authorList>
            <person name="Veyrier F.J."/>
        </authorList>
    </citation>
    <scope>NUCLEOTIDE SEQUENCE</scope>
    <source>
        <strain evidence="2">SAG 1488-6</strain>
    </source>
</reference>
<evidence type="ECO:0000313" key="3">
    <source>
        <dbReference type="Proteomes" id="UP000832034"/>
    </source>
</evidence>
<reference evidence="2" key="2">
    <citation type="journal article" date="2022" name="Res Sq">
        <title>Evolution of multicellular longitudinally dividing oral cavity symbionts (Neisseriaceae).</title>
        <authorList>
            <person name="Nyongesa S."/>
            <person name="Weber P."/>
            <person name="Bernet E."/>
            <person name="Pullido F."/>
            <person name="Nieckarz M."/>
            <person name="Delaby M."/>
            <person name="Nieves C."/>
            <person name="Viehboeck T."/>
            <person name="Krause N."/>
            <person name="Rivera-Millot A."/>
            <person name="Nakamura A."/>
            <person name="Vischer N."/>
            <person name="VanNieuwenhze M."/>
            <person name="Brun Y."/>
            <person name="Cava F."/>
            <person name="Bulgheresi S."/>
            <person name="Veyrier F."/>
        </authorList>
    </citation>
    <scope>NUCLEOTIDE SEQUENCE</scope>
    <source>
        <strain evidence="2">SAG 1488-6</strain>
    </source>
</reference>
<evidence type="ECO:0000313" key="2">
    <source>
        <dbReference type="EMBL" id="UOO92993.1"/>
    </source>
</evidence>
<evidence type="ECO:0000256" key="1">
    <source>
        <dbReference type="SAM" id="Phobius"/>
    </source>
</evidence>
<dbReference type="EMBL" id="CP091512">
    <property type="protein sequence ID" value="UOO92993.1"/>
    <property type="molecule type" value="Genomic_DNA"/>
</dbReference>
<accession>A0ABY4EB67</accession>
<feature type="transmembrane region" description="Helical" evidence="1">
    <location>
        <begin position="35"/>
        <end position="58"/>
    </location>
</feature>
<dbReference type="RefSeq" id="WP_026353507.1">
    <property type="nucleotide sequence ID" value="NZ_CP091512.1"/>
</dbReference>
<keyword evidence="3" id="KW-1185">Reference proteome</keyword>
<gene>
    <name evidence="2" type="ORF">LVJ81_02855</name>
</gene>
<feature type="transmembrane region" description="Helical" evidence="1">
    <location>
        <begin position="6"/>
        <end position="28"/>
    </location>
</feature>
<sequence>MTKPPMWPLLLLLVSVPVTVVGMWCYLLDLDESAVYALTAWVAFLFCYAHRLVYFYHVRQAQKWVYFMAMPMVLIMYPALFVCWMCVAAMQATSGH</sequence>
<proteinExistence type="predicted"/>
<organism evidence="2 3">
    <name type="scientific">Vitreoscilla stercoraria</name>
    <dbReference type="NCBI Taxonomy" id="61"/>
    <lineage>
        <taxon>Bacteria</taxon>
        <taxon>Pseudomonadati</taxon>
        <taxon>Pseudomonadota</taxon>
        <taxon>Betaproteobacteria</taxon>
        <taxon>Neisseriales</taxon>
        <taxon>Neisseriaceae</taxon>
        <taxon>Vitreoscilla</taxon>
    </lineage>
</organism>
<keyword evidence="1" id="KW-0472">Membrane</keyword>
<feature type="transmembrane region" description="Helical" evidence="1">
    <location>
        <begin position="64"/>
        <end position="90"/>
    </location>
</feature>